<dbReference type="Proteomes" id="UP000250140">
    <property type="component" value="Unassembled WGS sequence"/>
</dbReference>
<proteinExistence type="predicted"/>
<protein>
    <submittedName>
        <fullName evidence="2">Uncharacterized protein</fullName>
    </submittedName>
</protein>
<evidence type="ECO:0000256" key="1">
    <source>
        <dbReference type="SAM" id="MobiDB-lite"/>
    </source>
</evidence>
<feature type="region of interest" description="Disordered" evidence="1">
    <location>
        <begin position="101"/>
        <end position="125"/>
    </location>
</feature>
<reference evidence="2 3" key="1">
    <citation type="journal article" date="2016" name="Nat. Commun.">
        <title>Ectomycorrhizal ecology is imprinted in the genome of the dominant symbiotic fungus Cenococcum geophilum.</title>
        <authorList>
            <consortium name="DOE Joint Genome Institute"/>
            <person name="Peter M."/>
            <person name="Kohler A."/>
            <person name="Ohm R.A."/>
            <person name="Kuo A."/>
            <person name="Krutzmann J."/>
            <person name="Morin E."/>
            <person name="Arend M."/>
            <person name="Barry K.W."/>
            <person name="Binder M."/>
            <person name="Choi C."/>
            <person name="Clum A."/>
            <person name="Copeland A."/>
            <person name="Grisel N."/>
            <person name="Haridas S."/>
            <person name="Kipfer T."/>
            <person name="LaButti K."/>
            <person name="Lindquist E."/>
            <person name="Lipzen A."/>
            <person name="Maire R."/>
            <person name="Meier B."/>
            <person name="Mihaltcheva S."/>
            <person name="Molinier V."/>
            <person name="Murat C."/>
            <person name="Poggeler S."/>
            <person name="Quandt C.A."/>
            <person name="Sperisen C."/>
            <person name="Tritt A."/>
            <person name="Tisserant E."/>
            <person name="Crous P.W."/>
            <person name="Henrissat B."/>
            <person name="Nehls U."/>
            <person name="Egli S."/>
            <person name="Spatafora J.W."/>
            <person name="Grigoriev I.V."/>
            <person name="Martin F.M."/>
        </authorList>
    </citation>
    <scope>NUCLEOTIDE SEQUENCE [LARGE SCALE GENOMIC DNA]</scope>
    <source>
        <strain evidence="2 3">CBS 207.34</strain>
    </source>
</reference>
<dbReference type="EMBL" id="KV748868">
    <property type="protein sequence ID" value="OCL12532.1"/>
    <property type="molecule type" value="Genomic_DNA"/>
</dbReference>
<accession>A0A8E2F8J3</accession>
<sequence length="152" mass="16706">MNSSAAENTINNQPIKAQEEHPFKEFSNYLGMTGTHTEYASQSSSLKPKLPGPTFHMKVVSEPEQTSVSQANANSPICMESYKREWYKGYIKTKAYEQSDPFGFSSANASQDPSRAPSPMPRSAPGKYQMACVAALRNEIYGKADGVNTKVV</sequence>
<keyword evidence="3" id="KW-1185">Reference proteome</keyword>
<name>A0A8E2F8J3_9PEZI</name>
<dbReference type="AlphaFoldDB" id="A0A8E2F8J3"/>
<gene>
    <name evidence="2" type="ORF">AOQ84DRAFT_227537</name>
</gene>
<organism evidence="2 3">
    <name type="scientific">Glonium stellatum</name>
    <dbReference type="NCBI Taxonomy" id="574774"/>
    <lineage>
        <taxon>Eukaryota</taxon>
        <taxon>Fungi</taxon>
        <taxon>Dikarya</taxon>
        <taxon>Ascomycota</taxon>
        <taxon>Pezizomycotina</taxon>
        <taxon>Dothideomycetes</taxon>
        <taxon>Pleosporomycetidae</taxon>
        <taxon>Gloniales</taxon>
        <taxon>Gloniaceae</taxon>
        <taxon>Glonium</taxon>
    </lineage>
</organism>
<feature type="region of interest" description="Disordered" evidence="1">
    <location>
        <begin position="1"/>
        <end position="21"/>
    </location>
</feature>
<evidence type="ECO:0000313" key="3">
    <source>
        <dbReference type="Proteomes" id="UP000250140"/>
    </source>
</evidence>
<evidence type="ECO:0000313" key="2">
    <source>
        <dbReference type="EMBL" id="OCL12532.1"/>
    </source>
</evidence>
<feature type="compositionally biased region" description="Polar residues" evidence="1">
    <location>
        <begin position="1"/>
        <end position="15"/>
    </location>
</feature>